<proteinExistence type="predicted"/>
<organism evidence="1 2">
    <name type="scientific">Olleya phage Harreka_1</name>
    <dbReference type="NCBI Taxonomy" id="2745673"/>
    <lineage>
        <taxon>Viruses</taxon>
        <taxon>Duplodnaviria</taxon>
        <taxon>Heunggongvirae</taxon>
        <taxon>Uroviricota</taxon>
        <taxon>Caudoviricetes</taxon>
        <taxon>Aggregaviridae</taxon>
        <taxon>Harrekavirus</taxon>
        <taxon>Harrekavirus harreka</taxon>
    </lineage>
</organism>
<dbReference type="Proteomes" id="UP000693706">
    <property type="component" value="Segment"/>
</dbReference>
<protein>
    <submittedName>
        <fullName evidence="1">Uncharacterized protein</fullName>
    </submittedName>
</protein>
<gene>
    <name evidence="1" type="ORF">Harreka1_62</name>
</gene>
<evidence type="ECO:0000313" key="2">
    <source>
        <dbReference type="Proteomes" id="UP000693706"/>
    </source>
</evidence>
<dbReference type="EMBL" id="MT732457">
    <property type="protein sequence ID" value="QQV90469.1"/>
    <property type="molecule type" value="Genomic_DNA"/>
</dbReference>
<reference evidence="1" key="1">
    <citation type="submission" date="2020-07" db="EMBL/GenBank/DDBJ databases">
        <title>Highly diverse flavobacterial phages as mortality factor during North Sea spring blooms.</title>
        <authorList>
            <person name="Bartlau N."/>
            <person name="Wichels A."/>
            <person name="Krohne G."/>
            <person name="Adriaenssens E.M."/>
            <person name="Heins A."/>
            <person name="Fuchs B.M."/>
            <person name="Amann R."/>
            <person name="Moraru C."/>
        </authorList>
    </citation>
    <scope>NUCLEOTIDE SEQUENCE</scope>
</reference>
<keyword evidence="2" id="KW-1185">Reference proteome</keyword>
<sequence length="90" mass="10755">MIKEINKILKDNSYETTDDYNEEVCVIDVTSKDQRKELAEEIVKKLSIHIVNQQRELLIDCVDHCYNIDNYKFRTTEYKVDNYLESINYG</sequence>
<accession>A0A8E4ZL28</accession>
<evidence type="ECO:0000313" key="1">
    <source>
        <dbReference type="EMBL" id="QQV90469.1"/>
    </source>
</evidence>
<name>A0A8E4ZL28_9CAUD</name>